<reference evidence="2 3" key="1">
    <citation type="submission" date="2016-06" db="EMBL/GenBank/DDBJ databases">
        <authorList>
            <person name="Kjaerup R.B."/>
            <person name="Dalgaard T.S."/>
            <person name="Juul-Madsen H.R."/>
        </authorList>
    </citation>
    <scope>NUCLEOTIDE SEQUENCE [LARGE SCALE GENOMIC DNA]</scope>
</reference>
<protein>
    <submittedName>
        <fullName evidence="2">Uncharacterized protein</fullName>
    </submittedName>
</protein>
<dbReference type="Proteomes" id="UP000215127">
    <property type="component" value="Chromosome 7"/>
</dbReference>
<evidence type="ECO:0000313" key="2">
    <source>
        <dbReference type="EMBL" id="SMQ52355.1"/>
    </source>
</evidence>
<gene>
    <name evidence="2" type="ORF">ZT3D7_G7508</name>
</gene>
<proteinExistence type="predicted"/>
<feature type="transmembrane region" description="Helical" evidence="1">
    <location>
        <begin position="6"/>
        <end position="28"/>
    </location>
</feature>
<accession>A0A1X7RY91</accession>
<keyword evidence="1" id="KW-1133">Transmembrane helix</keyword>
<feature type="transmembrane region" description="Helical" evidence="1">
    <location>
        <begin position="49"/>
        <end position="71"/>
    </location>
</feature>
<dbReference type="AlphaFoldDB" id="A0A1X7RY91"/>
<name>A0A1X7RY91_ZYMT9</name>
<keyword evidence="3" id="KW-1185">Reference proteome</keyword>
<keyword evidence="1" id="KW-0472">Membrane</keyword>
<sequence>MQPSNPLGAFIFWSYIIAALGLSIKTIYTIRKLPNSDSPRRIRHERLHISLALLSFTVLSYNMLHVLFRSFNEWSIPEPPVPLQLSIAFLQRVGLWSWTSSLFFDFGTAIVASPSEYLYTQSALLVTFWLSVDLSVEGLRHHIPDLWSFFALAQILPISFTQNLLYLALLRTPADRTPPDQVTFPRNKISAALLAYFVALRWAPSSGSQILTVVVVARALLLVPWTLAKTSSTSGTNASAPARWSARDVGWLLGLMSAAATALQVFEVRRAGLSVEGLLLSLTSNPAVTTLGADMVISVVSWLCWQCASDGSHVQAARTGKLW</sequence>
<evidence type="ECO:0000256" key="1">
    <source>
        <dbReference type="SAM" id="Phobius"/>
    </source>
</evidence>
<keyword evidence="1" id="KW-0812">Transmembrane</keyword>
<dbReference type="EMBL" id="LT853698">
    <property type="protein sequence ID" value="SMQ52355.1"/>
    <property type="molecule type" value="Genomic_DNA"/>
</dbReference>
<evidence type="ECO:0000313" key="3">
    <source>
        <dbReference type="Proteomes" id="UP000215127"/>
    </source>
</evidence>
<organism evidence="2 3">
    <name type="scientific">Zymoseptoria tritici (strain ST99CH_3D7)</name>
    <dbReference type="NCBI Taxonomy" id="1276538"/>
    <lineage>
        <taxon>Eukaryota</taxon>
        <taxon>Fungi</taxon>
        <taxon>Dikarya</taxon>
        <taxon>Ascomycota</taxon>
        <taxon>Pezizomycotina</taxon>
        <taxon>Dothideomycetes</taxon>
        <taxon>Dothideomycetidae</taxon>
        <taxon>Mycosphaerellales</taxon>
        <taxon>Mycosphaerellaceae</taxon>
        <taxon>Zymoseptoria</taxon>
    </lineage>
</organism>